<comment type="caution">
    <text evidence="1">The sequence shown here is derived from an EMBL/GenBank/DDBJ whole genome shotgun (WGS) entry which is preliminary data.</text>
</comment>
<reference evidence="1 2" key="1">
    <citation type="submission" date="2022-10" db="EMBL/GenBank/DDBJ databases">
        <title>Defluviimonas sp. CAU 1641 isolated from mud.</title>
        <authorList>
            <person name="Kim W."/>
        </authorList>
    </citation>
    <scope>NUCLEOTIDE SEQUENCE [LARGE SCALE GENOMIC DNA]</scope>
    <source>
        <strain evidence="1 2">CAU 1641</strain>
    </source>
</reference>
<protein>
    <submittedName>
        <fullName evidence="1">Uncharacterized protein</fullName>
    </submittedName>
</protein>
<sequence>MIRISEVRLPDIETGPLVQNVGDLEPVPGGATKLRQVVTDGLAEIEKAVVSRR</sequence>
<keyword evidence="2" id="KW-1185">Reference proteome</keyword>
<evidence type="ECO:0000313" key="1">
    <source>
        <dbReference type="EMBL" id="MCW3784276.1"/>
    </source>
</evidence>
<gene>
    <name evidence="1" type="ORF">OM960_22370</name>
</gene>
<organism evidence="1 2">
    <name type="scientific">Defluviimonas salinarum</name>
    <dbReference type="NCBI Taxonomy" id="2992147"/>
    <lineage>
        <taxon>Bacteria</taxon>
        <taxon>Pseudomonadati</taxon>
        <taxon>Pseudomonadota</taxon>
        <taxon>Alphaproteobacteria</taxon>
        <taxon>Rhodobacterales</taxon>
        <taxon>Paracoccaceae</taxon>
        <taxon>Albidovulum</taxon>
    </lineage>
</organism>
<evidence type="ECO:0000313" key="2">
    <source>
        <dbReference type="Proteomes" id="UP001207582"/>
    </source>
</evidence>
<name>A0ABT3J9B8_9RHOB</name>
<accession>A0ABT3J9B8</accession>
<proteinExistence type="predicted"/>
<dbReference type="EMBL" id="JAPDOG010000037">
    <property type="protein sequence ID" value="MCW3784276.1"/>
    <property type="molecule type" value="Genomic_DNA"/>
</dbReference>
<dbReference type="Proteomes" id="UP001207582">
    <property type="component" value="Unassembled WGS sequence"/>
</dbReference>